<feature type="domain" description="AbiEi antitoxin C-terminal" evidence="1">
    <location>
        <begin position="61"/>
        <end position="168"/>
    </location>
</feature>
<dbReference type="SUPFAM" id="SSF52980">
    <property type="entry name" value="Restriction endonuclease-like"/>
    <property type="match status" value="1"/>
</dbReference>
<dbReference type="Gene3D" id="3.40.960.10">
    <property type="entry name" value="VSR Endonuclease"/>
    <property type="match status" value="1"/>
</dbReference>
<dbReference type="InParanoid" id="A0A420XJL1"/>
<reference evidence="2 3" key="1">
    <citation type="submission" date="2018-10" db="EMBL/GenBank/DDBJ databases">
        <title>Genomic Encyclopedia of Archaeal and Bacterial Type Strains, Phase II (KMG-II): from individual species to whole genera.</title>
        <authorList>
            <person name="Goeker M."/>
        </authorList>
    </citation>
    <scope>NUCLEOTIDE SEQUENCE [LARGE SCALE GENOMIC DNA]</scope>
    <source>
        <strain evidence="2 3">RP-AC37</strain>
    </source>
</reference>
<sequence>MFAASEALAAGVSRDEITRLVRTRQWVRLRHGVYVDRATFDSMSGQAQRHRLFVQGHLLKLGPGAVASHRSAALLSGMSLLEGPSDVEVTRTTSTTRVRAGLRVLDAPLPAHHVATDAQGVAITAPARTVVDLARYLPFREAVVAADSALHQRLVAPGELATALEFVRFWRGSLRAGRVVAAADGRADSPGESLLRLDLHALGWLEAVAQAEVHGASGARYFADFLLPSVHVIIEFDGRIKYLDSPHAVFDAEKRREDDLRQMGWAFVRITWADLGRLDVLREKIRAAVAVAHLRRAD</sequence>
<dbReference type="InterPro" id="IPR018547">
    <property type="entry name" value="AbiEi_C"/>
</dbReference>
<dbReference type="Pfam" id="PF09407">
    <property type="entry name" value="AbiEi_1"/>
    <property type="match status" value="1"/>
</dbReference>
<keyword evidence="3" id="KW-1185">Reference proteome</keyword>
<accession>A0A420XJL1</accession>
<dbReference type="Proteomes" id="UP000281955">
    <property type="component" value="Unassembled WGS sequence"/>
</dbReference>
<evidence type="ECO:0000313" key="2">
    <source>
        <dbReference type="EMBL" id="RKS67914.1"/>
    </source>
</evidence>
<dbReference type="EMBL" id="RBWV01000017">
    <property type="protein sequence ID" value="RKS67914.1"/>
    <property type="molecule type" value="Genomic_DNA"/>
</dbReference>
<protein>
    <submittedName>
        <fullName evidence="2">Transcriptional regulator with AbiEi antitoxin domain of type IV toxin-antitoxin system</fullName>
    </submittedName>
</protein>
<dbReference type="InterPro" id="IPR011335">
    <property type="entry name" value="Restrct_endonuc-II-like"/>
</dbReference>
<evidence type="ECO:0000259" key="1">
    <source>
        <dbReference type="Pfam" id="PF09407"/>
    </source>
</evidence>
<name>A0A420XJL1_9ACTN</name>
<comment type="caution">
    <text evidence="2">The sequence shown here is derived from an EMBL/GenBank/DDBJ whole genome shotgun (WGS) entry which is preliminary data.</text>
</comment>
<organism evidence="2 3">
    <name type="scientific">Motilibacter peucedani</name>
    <dbReference type="NCBI Taxonomy" id="598650"/>
    <lineage>
        <taxon>Bacteria</taxon>
        <taxon>Bacillati</taxon>
        <taxon>Actinomycetota</taxon>
        <taxon>Actinomycetes</taxon>
        <taxon>Motilibacterales</taxon>
        <taxon>Motilibacteraceae</taxon>
        <taxon>Motilibacter</taxon>
    </lineage>
</organism>
<gene>
    <name evidence="2" type="ORF">CLV35_3818</name>
</gene>
<evidence type="ECO:0000313" key="3">
    <source>
        <dbReference type="Proteomes" id="UP000281955"/>
    </source>
</evidence>
<dbReference type="AlphaFoldDB" id="A0A420XJL1"/>
<proteinExistence type="predicted"/>